<keyword evidence="8 16" id="KW-0808">Transferase</keyword>
<feature type="compositionally biased region" description="Polar residues" evidence="17">
    <location>
        <begin position="224"/>
        <end position="234"/>
    </location>
</feature>
<accession>A0A316W8R2</accession>
<dbReference type="FunCoup" id="A0A316W8R2">
    <property type="interactions" value="395"/>
</dbReference>
<dbReference type="PANTHER" id="PTHR13773">
    <property type="entry name" value="PHOSPHATIDATE CYTIDYLYLTRANSFERASE"/>
    <property type="match status" value="1"/>
</dbReference>
<keyword evidence="10 16" id="KW-0548">Nucleotidyltransferase</keyword>
<evidence type="ECO:0000256" key="11">
    <source>
        <dbReference type="ARBA" id="ARBA00022989"/>
    </source>
</evidence>
<reference evidence="19 20" key="1">
    <citation type="journal article" date="2018" name="Mol. Biol. Evol.">
        <title>Broad Genomic Sampling Reveals a Smut Pathogenic Ancestry of the Fungal Clade Ustilaginomycotina.</title>
        <authorList>
            <person name="Kijpornyongpan T."/>
            <person name="Mondo S.J."/>
            <person name="Barry K."/>
            <person name="Sandor L."/>
            <person name="Lee J."/>
            <person name="Lipzen A."/>
            <person name="Pangilinan J."/>
            <person name="LaButti K."/>
            <person name="Hainaut M."/>
            <person name="Henrissat B."/>
            <person name="Grigoriev I.V."/>
            <person name="Spatafora J.W."/>
            <person name="Aime M.C."/>
        </authorList>
    </citation>
    <scope>NUCLEOTIDE SEQUENCE [LARGE SCALE GENOMIC DNA]</scope>
    <source>
        <strain evidence="19 20">MCA 4658</strain>
    </source>
</reference>
<dbReference type="Pfam" id="PF01148">
    <property type="entry name" value="CTP_transf_1"/>
    <property type="match status" value="1"/>
</dbReference>
<evidence type="ECO:0000256" key="5">
    <source>
        <dbReference type="ARBA" id="ARBA00010185"/>
    </source>
</evidence>
<evidence type="ECO:0000256" key="12">
    <source>
        <dbReference type="ARBA" id="ARBA00023098"/>
    </source>
</evidence>
<feature type="compositionally biased region" description="Polar residues" evidence="17">
    <location>
        <begin position="202"/>
        <end position="213"/>
    </location>
</feature>
<dbReference type="EC" id="2.7.7.41" evidence="6 16"/>
<evidence type="ECO:0000313" key="19">
    <source>
        <dbReference type="EMBL" id="PWN45954.1"/>
    </source>
</evidence>
<keyword evidence="13 18" id="KW-0472">Membrane</keyword>
<evidence type="ECO:0000256" key="6">
    <source>
        <dbReference type="ARBA" id="ARBA00012487"/>
    </source>
</evidence>
<evidence type="ECO:0000256" key="9">
    <source>
        <dbReference type="ARBA" id="ARBA00022692"/>
    </source>
</evidence>
<evidence type="ECO:0000256" key="1">
    <source>
        <dbReference type="ARBA" id="ARBA00001698"/>
    </source>
</evidence>
<evidence type="ECO:0000256" key="16">
    <source>
        <dbReference type="RuleBase" id="RU003938"/>
    </source>
</evidence>
<feature type="compositionally biased region" description="Low complexity" evidence="17">
    <location>
        <begin position="172"/>
        <end position="184"/>
    </location>
</feature>
<feature type="region of interest" description="Disordered" evidence="17">
    <location>
        <begin position="140"/>
        <end position="247"/>
    </location>
</feature>
<feature type="transmembrane region" description="Helical" evidence="18">
    <location>
        <begin position="491"/>
        <end position="517"/>
    </location>
</feature>
<evidence type="ECO:0000256" key="2">
    <source>
        <dbReference type="ARBA" id="ARBA00004141"/>
    </source>
</evidence>
<dbReference type="InterPro" id="IPR000374">
    <property type="entry name" value="PC_trans"/>
</dbReference>
<keyword evidence="14" id="KW-0594">Phospholipid biosynthesis</keyword>
<feature type="transmembrane region" description="Helical" evidence="18">
    <location>
        <begin position="467"/>
        <end position="485"/>
    </location>
</feature>
<feature type="transmembrane region" description="Helical" evidence="18">
    <location>
        <begin position="438"/>
        <end position="455"/>
    </location>
</feature>
<dbReference type="EMBL" id="KZ819353">
    <property type="protein sequence ID" value="PWN45954.1"/>
    <property type="molecule type" value="Genomic_DNA"/>
</dbReference>
<keyword evidence="15" id="KW-1208">Phospholipid metabolism</keyword>
<dbReference type="UniPathway" id="UPA00557">
    <property type="reaction ID" value="UER00614"/>
</dbReference>
<feature type="transmembrane region" description="Helical" evidence="18">
    <location>
        <begin position="529"/>
        <end position="550"/>
    </location>
</feature>
<evidence type="ECO:0000256" key="15">
    <source>
        <dbReference type="ARBA" id="ARBA00023264"/>
    </source>
</evidence>
<feature type="region of interest" description="Disordered" evidence="17">
    <location>
        <begin position="1"/>
        <end position="125"/>
    </location>
</feature>
<feature type="transmembrane region" description="Helical" evidence="18">
    <location>
        <begin position="607"/>
        <end position="627"/>
    </location>
</feature>
<proteinExistence type="inferred from homology"/>
<dbReference type="GeneID" id="37038557"/>
<feature type="compositionally biased region" description="Low complexity" evidence="17">
    <location>
        <begin position="102"/>
        <end position="120"/>
    </location>
</feature>
<keyword evidence="9 16" id="KW-0812">Transmembrane</keyword>
<dbReference type="GO" id="GO:0016024">
    <property type="term" value="P:CDP-diacylglycerol biosynthetic process"/>
    <property type="evidence" value="ECO:0007669"/>
    <property type="project" value="UniProtKB-UniPathway"/>
</dbReference>
<dbReference type="GO" id="GO:0005789">
    <property type="term" value="C:endoplasmic reticulum membrane"/>
    <property type="evidence" value="ECO:0007669"/>
    <property type="project" value="TreeGrafter"/>
</dbReference>
<dbReference type="PROSITE" id="PS01315">
    <property type="entry name" value="CDS"/>
    <property type="match status" value="1"/>
</dbReference>
<evidence type="ECO:0000256" key="4">
    <source>
        <dbReference type="ARBA" id="ARBA00005189"/>
    </source>
</evidence>
<evidence type="ECO:0000256" key="7">
    <source>
        <dbReference type="ARBA" id="ARBA00022516"/>
    </source>
</evidence>
<comment type="subcellular location">
    <subcellularLocation>
        <location evidence="2">Membrane</location>
        <topology evidence="2">Multi-pass membrane protein</topology>
    </subcellularLocation>
</comment>
<gene>
    <name evidence="19" type="ORF">IE81DRAFT_357144</name>
</gene>
<dbReference type="GO" id="GO:0004605">
    <property type="term" value="F:phosphatidate cytidylyltransferase activity"/>
    <property type="evidence" value="ECO:0007669"/>
    <property type="project" value="UniProtKB-EC"/>
</dbReference>
<keyword evidence="11 18" id="KW-1133">Transmembrane helix</keyword>
<feature type="compositionally biased region" description="Polar residues" evidence="17">
    <location>
        <begin position="45"/>
        <end position="56"/>
    </location>
</feature>
<evidence type="ECO:0000256" key="14">
    <source>
        <dbReference type="ARBA" id="ARBA00023209"/>
    </source>
</evidence>
<feature type="compositionally biased region" description="Low complexity" evidence="17">
    <location>
        <begin position="192"/>
        <end position="201"/>
    </location>
</feature>
<evidence type="ECO:0000256" key="10">
    <source>
        <dbReference type="ARBA" id="ARBA00022695"/>
    </source>
</evidence>
<comment type="pathway">
    <text evidence="3 16">Phospholipid metabolism; CDP-diacylglycerol biosynthesis; CDP-diacylglycerol from sn-glycerol 3-phosphate: step 3/3.</text>
</comment>
<organism evidence="19 20">
    <name type="scientific">Ceraceosorus guamensis</name>
    <dbReference type="NCBI Taxonomy" id="1522189"/>
    <lineage>
        <taxon>Eukaryota</taxon>
        <taxon>Fungi</taxon>
        <taxon>Dikarya</taxon>
        <taxon>Basidiomycota</taxon>
        <taxon>Ustilaginomycotina</taxon>
        <taxon>Exobasidiomycetes</taxon>
        <taxon>Ceraceosorales</taxon>
        <taxon>Ceraceosoraceae</taxon>
        <taxon>Ceraceosorus</taxon>
    </lineage>
</organism>
<dbReference type="OrthoDB" id="10260889at2759"/>
<evidence type="ECO:0000313" key="20">
    <source>
        <dbReference type="Proteomes" id="UP000245783"/>
    </source>
</evidence>
<feature type="transmembrane region" description="Helical" evidence="18">
    <location>
        <begin position="309"/>
        <end position="337"/>
    </location>
</feature>
<feature type="transmembrane region" description="Helical" evidence="18">
    <location>
        <begin position="398"/>
        <end position="418"/>
    </location>
</feature>
<evidence type="ECO:0000256" key="3">
    <source>
        <dbReference type="ARBA" id="ARBA00005119"/>
    </source>
</evidence>
<comment type="catalytic activity">
    <reaction evidence="1 16">
        <text>a 1,2-diacyl-sn-glycero-3-phosphate + CTP + H(+) = a CDP-1,2-diacyl-sn-glycerol + diphosphate</text>
        <dbReference type="Rhea" id="RHEA:16229"/>
        <dbReference type="ChEBI" id="CHEBI:15378"/>
        <dbReference type="ChEBI" id="CHEBI:33019"/>
        <dbReference type="ChEBI" id="CHEBI:37563"/>
        <dbReference type="ChEBI" id="CHEBI:58332"/>
        <dbReference type="ChEBI" id="CHEBI:58608"/>
        <dbReference type="EC" id="2.7.7.41"/>
    </reaction>
</comment>
<name>A0A316W8R2_9BASI</name>
<dbReference type="InterPro" id="IPR016720">
    <property type="entry name" value="PC_Trfase_euk"/>
</dbReference>
<dbReference type="Proteomes" id="UP000245783">
    <property type="component" value="Unassembled WGS sequence"/>
</dbReference>
<feature type="region of interest" description="Disordered" evidence="17">
    <location>
        <begin position="353"/>
        <end position="388"/>
    </location>
</feature>
<comment type="similarity">
    <text evidence="5 16">Belongs to the CDS family.</text>
</comment>
<keyword evidence="7" id="KW-0444">Lipid biosynthesis</keyword>
<evidence type="ECO:0000256" key="18">
    <source>
        <dbReference type="SAM" id="Phobius"/>
    </source>
</evidence>
<feature type="compositionally biased region" description="Acidic residues" evidence="17">
    <location>
        <begin position="23"/>
        <end position="35"/>
    </location>
</feature>
<dbReference type="PANTHER" id="PTHR13773:SF8">
    <property type="entry name" value="PHOSPHATIDATE CYTIDYLYLTRANSFERASE, PHOTORECEPTOR-SPECIFIC"/>
    <property type="match status" value="1"/>
</dbReference>
<comment type="pathway">
    <text evidence="4">Lipid metabolism.</text>
</comment>
<evidence type="ECO:0000256" key="13">
    <source>
        <dbReference type="ARBA" id="ARBA00023136"/>
    </source>
</evidence>
<dbReference type="InParanoid" id="A0A316W8R2"/>
<feature type="compositionally biased region" description="Pro residues" evidence="17">
    <location>
        <begin position="77"/>
        <end position="86"/>
    </location>
</feature>
<dbReference type="STRING" id="1522189.A0A316W8R2"/>
<sequence length="711" mass="76952">MPPRQTSRFASPGLFDALRNEESDNEEVASSSDEEQASRDRDGSRASQARSVTASPPVTRGAARKAAKASAASSSPSPSPAPPASSTPPVSSSKKGSRGKKSAGSATPAASANATAAAAEESADLKDVAAAVPATISQAVNSAAGKHDDSNVVVEIESTHAAGTNGDAAHPLKGTTLLSGTTLTPERPSPGPAAASAALASQNDSPIKSSANDVGSLPKATLIPKSSTKTSNEKAVTLPDKNSEVDKEKEAEERKAYWKKVYERTFFTFIMIGGFLNQERSRAMRLAREAIHVPAQNARSLNTPADRLFLAYPTLSALLCVGHVYVILLVLVIQVLVYGEVTALFNMPGRPSMTGGPPKKGPYKPNSQAPSREGSAAPSDTEDEVENTRREDAWSHSLSWYFFAVSNYFLYGESLIYYFKHIVFVDAYFIPFARHHRFLSFMLYTIGFLAFVLGLKRDNLKHQIGLFSWVHMSLLLTVYSSHFIVNNILEGMIWFFLPVSCVVCNDVFAYVCGMLFGKTPLISLSPKKTVEGFVGALIVTEFFAVGWATIFQQFPYMICPATSLGMNAFGNVQCDPNPVFLWSAIDLPKAVSQIIHIDAISYTPFQLHSLVIAAFASLVAPFGGFYASAFKRSINAKDFSSVIPGHGGLTDRFDCQFLMGLFSYVYYTSLIREHRVGLGSVMETVVTRLSAEDQVELYRELARYLKGQGKL</sequence>
<keyword evidence="20" id="KW-1185">Reference proteome</keyword>
<evidence type="ECO:0000256" key="17">
    <source>
        <dbReference type="SAM" id="MobiDB-lite"/>
    </source>
</evidence>
<protein>
    <recommendedName>
        <fullName evidence="6 16">Phosphatidate cytidylyltransferase</fullName>
        <ecNumber evidence="6 16">2.7.7.41</ecNumber>
    </recommendedName>
</protein>
<keyword evidence="12" id="KW-0443">Lipid metabolism</keyword>
<dbReference type="RefSeq" id="XP_025373114.1">
    <property type="nucleotide sequence ID" value="XM_025516687.1"/>
</dbReference>
<dbReference type="AlphaFoldDB" id="A0A316W8R2"/>
<evidence type="ECO:0000256" key="8">
    <source>
        <dbReference type="ARBA" id="ARBA00022679"/>
    </source>
</evidence>